<name>A0A8H7MH94_9PLEO</name>
<comment type="caution">
    <text evidence="3">The sequence shown here is derived from an EMBL/GenBank/DDBJ whole genome shotgun (WGS) entry which is preliminary data.</text>
</comment>
<organism evidence="3 4">
    <name type="scientific">Ascochyta lentis</name>
    <dbReference type="NCBI Taxonomy" id="205686"/>
    <lineage>
        <taxon>Eukaryota</taxon>
        <taxon>Fungi</taxon>
        <taxon>Dikarya</taxon>
        <taxon>Ascomycota</taxon>
        <taxon>Pezizomycotina</taxon>
        <taxon>Dothideomycetes</taxon>
        <taxon>Pleosporomycetidae</taxon>
        <taxon>Pleosporales</taxon>
        <taxon>Pleosporineae</taxon>
        <taxon>Didymellaceae</taxon>
        <taxon>Ascochyta</taxon>
    </lineage>
</organism>
<evidence type="ECO:0000256" key="2">
    <source>
        <dbReference type="SAM" id="MobiDB-lite"/>
    </source>
</evidence>
<feature type="coiled-coil region" evidence="1">
    <location>
        <begin position="51"/>
        <end position="106"/>
    </location>
</feature>
<feature type="region of interest" description="Disordered" evidence="2">
    <location>
        <begin position="436"/>
        <end position="490"/>
    </location>
</feature>
<accession>A0A8H7MH94</accession>
<dbReference type="AlphaFoldDB" id="A0A8H7MH94"/>
<reference evidence="3" key="1">
    <citation type="submission" date="2018-12" db="EMBL/GenBank/DDBJ databases">
        <authorList>
            <person name="Syme R.A."/>
            <person name="Farfan-Caceres L."/>
            <person name="Lichtenzveig J."/>
        </authorList>
    </citation>
    <scope>NUCLEOTIDE SEQUENCE</scope>
    <source>
        <strain evidence="3">Al4</strain>
    </source>
</reference>
<evidence type="ECO:0000313" key="4">
    <source>
        <dbReference type="Proteomes" id="UP000651452"/>
    </source>
</evidence>
<dbReference type="OrthoDB" id="3792684at2759"/>
<reference evidence="3" key="2">
    <citation type="submission" date="2020-09" db="EMBL/GenBank/DDBJ databases">
        <title>Reference genome assembly for Australian Ascochyta lentis isolate Al4.</title>
        <authorList>
            <person name="Lee R.C."/>
            <person name="Farfan-Caceres L.M."/>
            <person name="Debler J.W."/>
            <person name="Williams A.H."/>
            <person name="Henares B.M."/>
        </authorList>
    </citation>
    <scope>NUCLEOTIDE SEQUENCE</scope>
    <source>
        <strain evidence="3">Al4</strain>
    </source>
</reference>
<protein>
    <submittedName>
        <fullName evidence="3">Uncharacterized protein</fullName>
    </submittedName>
</protein>
<proteinExistence type="predicted"/>
<keyword evidence="4" id="KW-1185">Reference proteome</keyword>
<keyword evidence="1" id="KW-0175">Coiled coil</keyword>
<dbReference type="Proteomes" id="UP000651452">
    <property type="component" value="Unassembled WGS sequence"/>
</dbReference>
<evidence type="ECO:0000313" key="3">
    <source>
        <dbReference type="EMBL" id="KAF9693202.1"/>
    </source>
</evidence>
<gene>
    <name evidence="3" type="ORF">EKO04_008857</name>
</gene>
<evidence type="ECO:0000256" key="1">
    <source>
        <dbReference type="SAM" id="Coils"/>
    </source>
</evidence>
<dbReference type="EMBL" id="RZGK01000016">
    <property type="protein sequence ID" value="KAF9693202.1"/>
    <property type="molecule type" value="Genomic_DNA"/>
</dbReference>
<sequence length="490" mass="53800">MEGFQFAQDNAADAFAEAGMSELGHNMVMPAGLPDMASIAQSDFPYQQNYIQMLENSNTAIQQQVEKQQDVISEMVAFNHYMHSTMQKLDTRVDQLERDNAHFRSTAASHAVPSLQIQAAPKGTVNEGVPDGNEYSPLHEQSQGQKLGKTSAKRVVADAFPAEGVTMPGRTKYRKKLQVKIPGKGNGLPLGLSLPTPMPSALQTMPSSAVPATFSIIPRTPYTPGRIGPPESYKKTTTSINKRDIHNLNKSIPPVNVHLPMVPLTDTEVIVYFFNSLSKPMVSLRLYARGWGPASIVQALNEHREVEPPYLRNTCSVKCTTAIKNGKKLYGNEWEEEQRAAFAEADDCKATDLIRANDDDAVDYYVRALCANLKQHPNEENGGIFTACVKYCAEHDAPYTMSNVWQLAVDLSEGKMPQHPSSPASTDVAPEPRTLEHIKEDETEIDWSDDGGPRTPSPLAKRKSNLAQSSGPVGFTAVNALREPNSDAHE</sequence>